<dbReference type="NCBIfam" id="TIGR02937">
    <property type="entry name" value="sigma70-ECF"/>
    <property type="match status" value="1"/>
</dbReference>
<keyword evidence="9" id="KW-1185">Reference proteome</keyword>
<keyword evidence="4" id="KW-0238">DNA-binding</keyword>
<evidence type="ECO:0000259" key="6">
    <source>
        <dbReference type="Pfam" id="PF04542"/>
    </source>
</evidence>
<dbReference type="InterPro" id="IPR013249">
    <property type="entry name" value="RNA_pol_sigma70_r4_t2"/>
</dbReference>
<keyword evidence="2" id="KW-0805">Transcription regulation</keyword>
<comment type="similarity">
    <text evidence="1">Belongs to the sigma-70 factor family. ECF subfamily.</text>
</comment>
<protein>
    <submittedName>
        <fullName evidence="8">Sigma-70 family RNA polymerase sigma factor</fullName>
    </submittedName>
</protein>
<dbReference type="CDD" id="cd06171">
    <property type="entry name" value="Sigma70_r4"/>
    <property type="match status" value="1"/>
</dbReference>
<evidence type="ECO:0000256" key="4">
    <source>
        <dbReference type="ARBA" id="ARBA00023125"/>
    </source>
</evidence>
<dbReference type="Gene3D" id="1.10.1740.10">
    <property type="match status" value="1"/>
</dbReference>
<keyword evidence="3" id="KW-0731">Sigma factor</keyword>
<dbReference type="InterPro" id="IPR013325">
    <property type="entry name" value="RNA_pol_sigma_r2"/>
</dbReference>
<dbReference type="PANTHER" id="PTHR43133">
    <property type="entry name" value="RNA POLYMERASE ECF-TYPE SIGMA FACTO"/>
    <property type="match status" value="1"/>
</dbReference>
<proteinExistence type="inferred from homology"/>
<evidence type="ECO:0000256" key="1">
    <source>
        <dbReference type="ARBA" id="ARBA00010641"/>
    </source>
</evidence>
<accession>A0A6G8PXI4</accession>
<reference evidence="8 9" key="1">
    <citation type="submission" date="2019-10" db="EMBL/GenBank/DDBJ databases">
        <title>Rubrobacter sp nov SCSIO 52915 isolated from a deep-sea sediment in the South China Sea.</title>
        <authorList>
            <person name="Chen R.W."/>
        </authorList>
    </citation>
    <scope>NUCLEOTIDE SEQUENCE [LARGE SCALE GENOMIC DNA]</scope>
    <source>
        <strain evidence="8 9">SCSIO 52915</strain>
    </source>
</reference>
<evidence type="ECO:0000256" key="2">
    <source>
        <dbReference type="ARBA" id="ARBA00023015"/>
    </source>
</evidence>
<dbReference type="InterPro" id="IPR039425">
    <property type="entry name" value="RNA_pol_sigma-70-like"/>
</dbReference>
<dbReference type="SUPFAM" id="SSF88946">
    <property type="entry name" value="Sigma2 domain of RNA polymerase sigma factors"/>
    <property type="match status" value="1"/>
</dbReference>
<evidence type="ECO:0000259" key="7">
    <source>
        <dbReference type="Pfam" id="PF08281"/>
    </source>
</evidence>
<sequence>MEARGACEGGDAAAYEVLVRAYGGVAFRAAYLILGDSAEAEDASQEAFVKAYRALARFEPGASFGPWILAITSNEARNRRKAAGRRVGLSLRAAEEGVGRGDGSLSPEAALVAQERRAELLEALEGLREEDRAVIGYRYFLDLSEAETAEVLGCARGTVKSRLSRALGRLREALRKEQDAG</sequence>
<feature type="domain" description="RNA polymerase sigma-70 region 2" evidence="6">
    <location>
        <begin position="18"/>
        <end position="85"/>
    </location>
</feature>
<dbReference type="AlphaFoldDB" id="A0A6G8PXI4"/>
<dbReference type="InterPro" id="IPR014284">
    <property type="entry name" value="RNA_pol_sigma-70_dom"/>
</dbReference>
<evidence type="ECO:0000313" key="9">
    <source>
        <dbReference type="Proteomes" id="UP000502706"/>
    </source>
</evidence>
<dbReference type="Pfam" id="PF04542">
    <property type="entry name" value="Sigma70_r2"/>
    <property type="match status" value="1"/>
</dbReference>
<keyword evidence="5" id="KW-0804">Transcription</keyword>
<dbReference type="InterPro" id="IPR036388">
    <property type="entry name" value="WH-like_DNA-bd_sf"/>
</dbReference>
<dbReference type="Proteomes" id="UP000502706">
    <property type="component" value="Chromosome"/>
</dbReference>
<dbReference type="SUPFAM" id="SSF88659">
    <property type="entry name" value="Sigma3 and sigma4 domains of RNA polymerase sigma factors"/>
    <property type="match status" value="1"/>
</dbReference>
<dbReference type="EMBL" id="CP045121">
    <property type="protein sequence ID" value="QIN78900.1"/>
    <property type="molecule type" value="Genomic_DNA"/>
</dbReference>
<dbReference type="Pfam" id="PF08281">
    <property type="entry name" value="Sigma70_r4_2"/>
    <property type="match status" value="1"/>
</dbReference>
<dbReference type="GO" id="GO:0003677">
    <property type="term" value="F:DNA binding"/>
    <property type="evidence" value="ECO:0007669"/>
    <property type="project" value="UniProtKB-KW"/>
</dbReference>
<gene>
    <name evidence="8" type="ORF">GBA65_10620</name>
</gene>
<dbReference type="GO" id="GO:0006352">
    <property type="term" value="P:DNA-templated transcription initiation"/>
    <property type="evidence" value="ECO:0007669"/>
    <property type="project" value="InterPro"/>
</dbReference>
<feature type="domain" description="RNA polymerase sigma factor 70 region 4 type 2" evidence="7">
    <location>
        <begin position="118"/>
        <end position="170"/>
    </location>
</feature>
<evidence type="ECO:0000256" key="3">
    <source>
        <dbReference type="ARBA" id="ARBA00023082"/>
    </source>
</evidence>
<name>A0A6G8PXI4_9ACTN</name>
<dbReference type="GO" id="GO:0016987">
    <property type="term" value="F:sigma factor activity"/>
    <property type="evidence" value="ECO:0007669"/>
    <property type="project" value="UniProtKB-KW"/>
</dbReference>
<dbReference type="InterPro" id="IPR007627">
    <property type="entry name" value="RNA_pol_sigma70_r2"/>
</dbReference>
<dbReference type="Gene3D" id="1.10.10.10">
    <property type="entry name" value="Winged helix-like DNA-binding domain superfamily/Winged helix DNA-binding domain"/>
    <property type="match status" value="1"/>
</dbReference>
<evidence type="ECO:0000313" key="8">
    <source>
        <dbReference type="EMBL" id="QIN78900.1"/>
    </source>
</evidence>
<dbReference type="PANTHER" id="PTHR43133:SF8">
    <property type="entry name" value="RNA POLYMERASE SIGMA FACTOR HI_1459-RELATED"/>
    <property type="match status" value="1"/>
</dbReference>
<dbReference type="KEGG" id="rmar:GBA65_10620"/>
<organism evidence="8 9">
    <name type="scientific">Rubrobacter marinus</name>
    <dbReference type="NCBI Taxonomy" id="2653852"/>
    <lineage>
        <taxon>Bacteria</taxon>
        <taxon>Bacillati</taxon>
        <taxon>Actinomycetota</taxon>
        <taxon>Rubrobacteria</taxon>
        <taxon>Rubrobacterales</taxon>
        <taxon>Rubrobacteraceae</taxon>
        <taxon>Rubrobacter</taxon>
    </lineage>
</organism>
<dbReference type="InterPro" id="IPR013324">
    <property type="entry name" value="RNA_pol_sigma_r3/r4-like"/>
</dbReference>
<evidence type="ECO:0000256" key="5">
    <source>
        <dbReference type="ARBA" id="ARBA00023163"/>
    </source>
</evidence>